<dbReference type="AlphaFoldDB" id="A0A0C3HNB7"/>
<protein>
    <submittedName>
        <fullName evidence="2">Uncharacterized protein</fullName>
    </submittedName>
</protein>
<evidence type="ECO:0000313" key="2">
    <source>
        <dbReference type="EMBL" id="KIN03827.1"/>
    </source>
</evidence>
<dbReference type="OrthoDB" id="2120024at2759"/>
<feature type="compositionally biased region" description="Polar residues" evidence="1">
    <location>
        <begin position="21"/>
        <end position="30"/>
    </location>
</feature>
<feature type="region of interest" description="Disordered" evidence="1">
    <location>
        <begin position="1"/>
        <end position="40"/>
    </location>
</feature>
<organism evidence="2 3">
    <name type="scientific">Oidiodendron maius (strain Zn)</name>
    <dbReference type="NCBI Taxonomy" id="913774"/>
    <lineage>
        <taxon>Eukaryota</taxon>
        <taxon>Fungi</taxon>
        <taxon>Dikarya</taxon>
        <taxon>Ascomycota</taxon>
        <taxon>Pezizomycotina</taxon>
        <taxon>Leotiomycetes</taxon>
        <taxon>Leotiomycetes incertae sedis</taxon>
        <taxon>Myxotrichaceae</taxon>
        <taxon>Oidiodendron</taxon>
    </lineage>
</organism>
<dbReference type="HOGENOM" id="CLU_137473_1_1_1"/>
<evidence type="ECO:0000313" key="3">
    <source>
        <dbReference type="Proteomes" id="UP000054321"/>
    </source>
</evidence>
<dbReference type="Proteomes" id="UP000054321">
    <property type="component" value="Unassembled WGS sequence"/>
</dbReference>
<dbReference type="EMBL" id="KN832873">
    <property type="protein sequence ID" value="KIN03827.1"/>
    <property type="molecule type" value="Genomic_DNA"/>
</dbReference>
<accession>A0A0C3HNB7</accession>
<sequence length="108" mass="12237">MNRIQNPRIVGPVTQPRRKSLAQSRWNSTQPPAPGPHPVSPHIGFYKTFARPVAKVLLMATLTYQLAYWAWVRLEKDEIKAKRRAEIHGLEEQLKELTKGKGGNDATP</sequence>
<gene>
    <name evidence="2" type="ORF">OIDMADRAFT_51763</name>
</gene>
<dbReference type="InParanoid" id="A0A0C3HNB7"/>
<proteinExistence type="predicted"/>
<evidence type="ECO:0000256" key="1">
    <source>
        <dbReference type="SAM" id="MobiDB-lite"/>
    </source>
</evidence>
<name>A0A0C3HNB7_OIDMZ</name>
<reference evidence="2 3" key="1">
    <citation type="submission" date="2014-04" db="EMBL/GenBank/DDBJ databases">
        <authorList>
            <consortium name="DOE Joint Genome Institute"/>
            <person name="Kuo A."/>
            <person name="Martino E."/>
            <person name="Perotto S."/>
            <person name="Kohler A."/>
            <person name="Nagy L.G."/>
            <person name="Floudas D."/>
            <person name="Copeland A."/>
            <person name="Barry K.W."/>
            <person name="Cichocki N."/>
            <person name="Veneault-Fourrey C."/>
            <person name="LaButti K."/>
            <person name="Lindquist E.A."/>
            <person name="Lipzen A."/>
            <person name="Lundell T."/>
            <person name="Morin E."/>
            <person name="Murat C."/>
            <person name="Sun H."/>
            <person name="Tunlid A."/>
            <person name="Henrissat B."/>
            <person name="Grigoriev I.V."/>
            <person name="Hibbett D.S."/>
            <person name="Martin F."/>
            <person name="Nordberg H.P."/>
            <person name="Cantor M.N."/>
            <person name="Hua S.X."/>
        </authorList>
    </citation>
    <scope>NUCLEOTIDE SEQUENCE [LARGE SCALE GENOMIC DNA]</scope>
    <source>
        <strain evidence="2 3">Zn</strain>
    </source>
</reference>
<reference evidence="3" key="2">
    <citation type="submission" date="2015-01" db="EMBL/GenBank/DDBJ databases">
        <title>Evolutionary Origins and Diversification of the Mycorrhizal Mutualists.</title>
        <authorList>
            <consortium name="DOE Joint Genome Institute"/>
            <consortium name="Mycorrhizal Genomics Consortium"/>
            <person name="Kohler A."/>
            <person name="Kuo A."/>
            <person name="Nagy L.G."/>
            <person name="Floudas D."/>
            <person name="Copeland A."/>
            <person name="Barry K.W."/>
            <person name="Cichocki N."/>
            <person name="Veneault-Fourrey C."/>
            <person name="LaButti K."/>
            <person name="Lindquist E.A."/>
            <person name="Lipzen A."/>
            <person name="Lundell T."/>
            <person name="Morin E."/>
            <person name="Murat C."/>
            <person name="Riley R."/>
            <person name="Ohm R."/>
            <person name="Sun H."/>
            <person name="Tunlid A."/>
            <person name="Henrissat B."/>
            <person name="Grigoriev I.V."/>
            <person name="Hibbett D.S."/>
            <person name="Martin F."/>
        </authorList>
    </citation>
    <scope>NUCLEOTIDE SEQUENCE [LARGE SCALE GENOMIC DNA]</scope>
    <source>
        <strain evidence="3">Zn</strain>
    </source>
</reference>
<keyword evidence="3" id="KW-1185">Reference proteome</keyword>